<evidence type="ECO:0000313" key="5">
    <source>
        <dbReference type="Proteomes" id="UP000241247"/>
    </source>
</evidence>
<dbReference type="RefSeq" id="WP_108001182.1">
    <property type="nucleotide sequence ID" value="NZ_JBHEEX010000006.1"/>
</dbReference>
<dbReference type="AlphaFoldDB" id="A0A2T5BIX4"/>
<feature type="transmembrane region" description="Helical" evidence="1">
    <location>
        <begin position="270"/>
        <end position="289"/>
    </location>
</feature>
<proteinExistence type="predicted"/>
<feature type="transmembrane region" description="Helical" evidence="1">
    <location>
        <begin position="72"/>
        <end position="91"/>
    </location>
</feature>
<name>A0A2T5BIX4_MYCDI</name>
<evidence type="ECO:0000259" key="2">
    <source>
        <dbReference type="Pfam" id="PF01757"/>
    </source>
</evidence>
<feature type="transmembrane region" description="Helical" evidence="1">
    <location>
        <begin position="31"/>
        <end position="51"/>
    </location>
</feature>
<feature type="domain" description="Acyltransferase 3" evidence="2">
    <location>
        <begin position="6"/>
        <end position="327"/>
    </location>
</feature>
<feature type="transmembrane region" description="Helical" evidence="1">
    <location>
        <begin position="7"/>
        <end position="25"/>
    </location>
</feature>
<evidence type="ECO:0000313" key="4">
    <source>
        <dbReference type="EMBL" id="PTM98853.1"/>
    </source>
</evidence>
<gene>
    <name evidence="4" type="ORF">C7449_101519</name>
</gene>
<feature type="transmembrane region" description="Helical" evidence="1">
    <location>
        <begin position="309"/>
        <end position="327"/>
    </location>
</feature>
<keyword evidence="1" id="KW-1133">Transmembrane helix</keyword>
<dbReference type="SUPFAM" id="SSF52266">
    <property type="entry name" value="SGNH hydrolase"/>
    <property type="match status" value="1"/>
</dbReference>
<dbReference type="GO" id="GO:0009103">
    <property type="term" value="P:lipopolysaccharide biosynthetic process"/>
    <property type="evidence" value="ECO:0007669"/>
    <property type="project" value="TreeGrafter"/>
</dbReference>
<feature type="transmembrane region" description="Helical" evidence="1">
    <location>
        <begin position="135"/>
        <end position="154"/>
    </location>
</feature>
<protein>
    <submittedName>
        <fullName evidence="4">Peptidoglycan/LPS O-acetylase OafA/YrhL</fullName>
    </submittedName>
</protein>
<dbReference type="InterPro" id="IPR043968">
    <property type="entry name" value="SGNH"/>
</dbReference>
<evidence type="ECO:0000259" key="3">
    <source>
        <dbReference type="Pfam" id="PF19040"/>
    </source>
</evidence>
<feature type="transmembrane region" description="Helical" evidence="1">
    <location>
        <begin position="161"/>
        <end position="181"/>
    </location>
</feature>
<dbReference type="GO" id="GO:0016020">
    <property type="term" value="C:membrane"/>
    <property type="evidence" value="ECO:0007669"/>
    <property type="project" value="TreeGrafter"/>
</dbReference>
<keyword evidence="1" id="KW-0812">Transmembrane</keyword>
<keyword evidence="5" id="KW-1185">Reference proteome</keyword>
<dbReference type="OrthoDB" id="9796461at2"/>
<dbReference type="InterPro" id="IPR050879">
    <property type="entry name" value="Acyltransferase_3"/>
</dbReference>
<accession>A0A2T5BIX4</accession>
<dbReference type="Pfam" id="PF01757">
    <property type="entry name" value="Acyl_transf_3"/>
    <property type="match status" value="1"/>
</dbReference>
<dbReference type="PANTHER" id="PTHR23028">
    <property type="entry name" value="ACETYLTRANSFERASE"/>
    <property type="match status" value="1"/>
</dbReference>
<keyword evidence="1" id="KW-0472">Membrane</keyword>
<dbReference type="InterPro" id="IPR002656">
    <property type="entry name" value="Acyl_transf_3_dom"/>
</dbReference>
<evidence type="ECO:0000256" key="1">
    <source>
        <dbReference type="SAM" id="Phobius"/>
    </source>
</evidence>
<reference evidence="4 5" key="1">
    <citation type="submission" date="2018-04" db="EMBL/GenBank/DDBJ databases">
        <title>Genomic Encyclopedia of Type Strains, Phase IV (KMG-IV): sequencing the most valuable type-strain genomes for metagenomic binning, comparative biology and taxonomic classification.</title>
        <authorList>
            <person name="Goeker M."/>
        </authorList>
    </citation>
    <scope>NUCLEOTIDE SEQUENCE [LARGE SCALE GENOMIC DNA]</scope>
    <source>
        <strain evidence="4 5">DSM 7138</strain>
    </source>
</reference>
<dbReference type="Pfam" id="PF19040">
    <property type="entry name" value="SGNH"/>
    <property type="match status" value="1"/>
</dbReference>
<dbReference type="PANTHER" id="PTHR23028:SF53">
    <property type="entry name" value="ACYL_TRANSF_3 DOMAIN-CONTAINING PROTEIN"/>
    <property type="match status" value="1"/>
</dbReference>
<sequence length="660" mass="73440">MHYRREIDGLRAVAVASVILFHAGISSWSGGFVGVDIFFVLSGYLITSLILKDLQEDAFSLARFYERRARRILPALFLVMFCCLPFAWLRMNPEDFEIFSKSLITAAFSGSNFYFWRKADYFAPDAETSPLLHTWSLGVEEQFYLLFPLLLLFLWRRRRSWMAVAVAVLAVASLALSQWASSHAPAMNFYLLPTRTWELLAGALVAFRQFHGRAAPRAADDVLAAAGLSLIVFSIFYFDEGTPFPSVYALVPIIGTVLVLHYARSGGWTARLLSLPLLVGLGQISYSAYLWHQPVFAFLRLSSPALPSSGAIFGACGLTLVLAYLSWRLVEQPFRKNRVRLVVSPRRLSGAVAAGILAFSAFAMAGVYTDGLPWRLPRYIQEFAADTTWSRKCLHQLGTDWQFPERDCIYNAGKPQKFAIWGDSVSSSITPVLAQRLAGNGIELHQLTHGFCAPIPGVSSDGTEGARECGKFNRDAYRYIIDQRIDTVVLFASWAAFFGQDRFLVEGTGAIGTASVEEKFHATLRDLRRAGLKVILVYPHPSLPVSVKSTAIAMMLRGDEKPDVEQAYEEFRDRTANSYALLDRAAAGPGHGTLARIYPERAFCNSFEPGKCLMMDDGTPFIADRLHFTNHGARLVVDEIMRAVEAMRADHATGRTDQES</sequence>
<dbReference type="EMBL" id="PZZZ01000001">
    <property type="protein sequence ID" value="PTM98853.1"/>
    <property type="molecule type" value="Genomic_DNA"/>
</dbReference>
<dbReference type="Proteomes" id="UP000241247">
    <property type="component" value="Unassembled WGS sequence"/>
</dbReference>
<dbReference type="GO" id="GO:0016747">
    <property type="term" value="F:acyltransferase activity, transferring groups other than amino-acyl groups"/>
    <property type="evidence" value="ECO:0007669"/>
    <property type="project" value="InterPro"/>
</dbReference>
<feature type="transmembrane region" description="Helical" evidence="1">
    <location>
        <begin position="244"/>
        <end position="263"/>
    </location>
</feature>
<organism evidence="4 5">
    <name type="scientific">Mycoplana dimorpha</name>
    <dbReference type="NCBI Taxonomy" id="28320"/>
    <lineage>
        <taxon>Bacteria</taxon>
        <taxon>Pseudomonadati</taxon>
        <taxon>Pseudomonadota</taxon>
        <taxon>Alphaproteobacteria</taxon>
        <taxon>Hyphomicrobiales</taxon>
        <taxon>Rhizobiaceae</taxon>
        <taxon>Mycoplana</taxon>
    </lineage>
</organism>
<feature type="domain" description="SGNH" evidence="3">
    <location>
        <begin position="402"/>
        <end position="641"/>
    </location>
</feature>
<feature type="transmembrane region" description="Helical" evidence="1">
    <location>
        <begin position="348"/>
        <end position="368"/>
    </location>
</feature>
<comment type="caution">
    <text evidence="4">The sequence shown here is derived from an EMBL/GenBank/DDBJ whole genome shotgun (WGS) entry which is preliminary data.</text>
</comment>